<gene>
    <name evidence="4" type="ORF">GBAR_LOCUS8709</name>
</gene>
<dbReference type="EMBL" id="CASHTH010001296">
    <property type="protein sequence ID" value="CAI8013825.1"/>
    <property type="molecule type" value="Genomic_DNA"/>
</dbReference>
<dbReference type="GO" id="GO:0005856">
    <property type="term" value="C:cytoskeleton"/>
    <property type="evidence" value="ECO:0007669"/>
    <property type="project" value="TreeGrafter"/>
</dbReference>
<dbReference type="GO" id="GO:0031032">
    <property type="term" value="P:actomyosin structure organization"/>
    <property type="evidence" value="ECO:0007669"/>
    <property type="project" value="TreeGrafter"/>
</dbReference>
<evidence type="ECO:0000313" key="4">
    <source>
        <dbReference type="EMBL" id="CAI8013825.1"/>
    </source>
</evidence>
<dbReference type="PANTHER" id="PTHR22988">
    <property type="entry name" value="MYOTONIC DYSTROPHY S/T KINASE-RELATED"/>
    <property type="match status" value="1"/>
</dbReference>
<protein>
    <submittedName>
        <fullName evidence="4">Serine/threonine-protein kinase MRCK alpha</fullName>
    </submittedName>
</protein>
<keyword evidence="4" id="KW-0418">Kinase</keyword>
<feature type="region of interest" description="Disordered" evidence="1">
    <location>
        <begin position="170"/>
        <end position="220"/>
    </location>
</feature>
<dbReference type="Pfam" id="PF00780">
    <property type="entry name" value="CNH"/>
    <property type="match status" value="1"/>
</dbReference>
<name>A0AA35WGU8_GEOBA</name>
<dbReference type="InterPro" id="IPR001180">
    <property type="entry name" value="CNH_dom"/>
</dbReference>
<keyword evidence="5" id="KW-1185">Reference proteome</keyword>
<evidence type="ECO:0000256" key="1">
    <source>
        <dbReference type="SAM" id="MobiDB-lite"/>
    </source>
</evidence>
<evidence type="ECO:0000259" key="2">
    <source>
        <dbReference type="PROSITE" id="PS50108"/>
    </source>
</evidence>
<accession>A0AA35WGU8</accession>
<feature type="domain" description="CNH" evidence="3">
    <location>
        <begin position="1"/>
        <end position="137"/>
    </location>
</feature>
<sequence length="220" mass="24889">KLLYKVCIIHYGYIYTAKHCLTCPYLLHSELVHDDDLTLGFVRLNSLPALHAVQINNGQEYILCFNVVGVYVNQNGNRSRKQELLWHSSPTSFAYLAPYLLVYCESALEIYDVNTAKWIQTIPFRKLHSLSENGCLASSSMSDPPILLYIKKQMDQDAIHIPGLSRKNTDRIRASKRKADPRAQKKALPGKAAISGPTNFTHVEHFGPYQSLNPEEMPVS</sequence>
<feature type="domain" description="CRIB" evidence="2">
    <location>
        <begin position="194"/>
        <end position="207"/>
    </location>
</feature>
<dbReference type="GO" id="GO:0004674">
    <property type="term" value="F:protein serine/threonine kinase activity"/>
    <property type="evidence" value="ECO:0007669"/>
    <property type="project" value="TreeGrafter"/>
</dbReference>
<dbReference type="Proteomes" id="UP001174909">
    <property type="component" value="Unassembled WGS sequence"/>
</dbReference>
<organism evidence="4 5">
    <name type="scientific">Geodia barretti</name>
    <name type="common">Barrett's horny sponge</name>
    <dbReference type="NCBI Taxonomy" id="519541"/>
    <lineage>
        <taxon>Eukaryota</taxon>
        <taxon>Metazoa</taxon>
        <taxon>Porifera</taxon>
        <taxon>Demospongiae</taxon>
        <taxon>Heteroscleromorpha</taxon>
        <taxon>Tetractinellida</taxon>
        <taxon>Astrophorina</taxon>
        <taxon>Geodiidae</taxon>
        <taxon>Geodia</taxon>
    </lineage>
</organism>
<dbReference type="AlphaFoldDB" id="A0AA35WGU8"/>
<proteinExistence type="predicted"/>
<dbReference type="PROSITE" id="PS50108">
    <property type="entry name" value="CRIB"/>
    <property type="match status" value="1"/>
</dbReference>
<dbReference type="InterPro" id="IPR000095">
    <property type="entry name" value="CRIB_dom"/>
</dbReference>
<keyword evidence="4" id="KW-0808">Transferase</keyword>
<reference evidence="4" key="1">
    <citation type="submission" date="2023-03" db="EMBL/GenBank/DDBJ databases">
        <authorList>
            <person name="Steffen K."/>
            <person name="Cardenas P."/>
        </authorList>
    </citation>
    <scope>NUCLEOTIDE SEQUENCE</scope>
</reference>
<dbReference type="PANTHER" id="PTHR22988:SF66">
    <property type="entry name" value="SERINE_THREONINE-PROTEIN KINASE GENGHIS KHAN"/>
    <property type="match status" value="1"/>
</dbReference>
<dbReference type="GO" id="GO:0005737">
    <property type="term" value="C:cytoplasm"/>
    <property type="evidence" value="ECO:0007669"/>
    <property type="project" value="TreeGrafter"/>
</dbReference>
<evidence type="ECO:0000313" key="5">
    <source>
        <dbReference type="Proteomes" id="UP001174909"/>
    </source>
</evidence>
<feature type="compositionally biased region" description="Basic and acidic residues" evidence="1">
    <location>
        <begin position="170"/>
        <end position="183"/>
    </location>
</feature>
<dbReference type="InterPro" id="IPR050839">
    <property type="entry name" value="Rho-assoc_Ser/Thr_Kinase"/>
</dbReference>
<evidence type="ECO:0000259" key="3">
    <source>
        <dbReference type="PROSITE" id="PS50219"/>
    </source>
</evidence>
<comment type="caution">
    <text evidence="4">The sequence shown here is derived from an EMBL/GenBank/DDBJ whole genome shotgun (WGS) entry which is preliminary data.</text>
</comment>
<dbReference type="PROSITE" id="PS50219">
    <property type="entry name" value="CNH"/>
    <property type="match status" value="1"/>
</dbReference>
<feature type="non-terminal residue" evidence="4">
    <location>
        <position position="220"/>
    </location>
</feature>